<dbReference type="AlphaFoldDB" id="A0A3T0DA86"/>
<sequence length="194" mass="22454">MAVGEIIDISFTQITCEAKDLDNIPTAGQFIKFELDNYKVLGCVTRYDIGSISQEGYPRALWKTPDELKRFYPQLEQILKGYFKCIILGFISNGKFINCLPDRSIRLHTMVELADKKDILLATQSSLFLNSVIKAKDVDIVEVIPWMLYFAYIAREKDYEYIEHMGKELNAYLKYDLNLLTPIVERLENLISHL</sequence>
<dbReference type="RefSeq" id="WP_127352950.1">
    <property type="nucleotide sequence ID" value="NZ_CP034791.1"/>
</dbReference>
<dbReference type="EMBL" id="CP034791">
    <property type="protein sequence ID" value="AZT91662.1"/>
    <property type="molecule type" value="Genomic_DNA"/>
</dbReference>
<dbReference type="Proteomes" id="UP000282930">
    <property type="component" value="Chromosome"/>
</dbReference>
<protein>
    <submittedName>
        <fullName evidence="1">Uncharacterized protein</fullName>
    </submittedName>
</protein>
<evidence type="ECO:0000313" key="2">
    <source>
        <dbReference type="Proteomes" id="UP000282930"/>
    </source>
</evidence>
<organism evidence="1 2">
    <name type="scientific">Caldicellulosiruptor changbaiensis</name>
    <dbReference type="NCBI Taxonomy" id="1222016"/>
    <lineage>
        <taxon>Bacteria</taxon>
        <taxon>Bacillati</taxon>
        <taxon>Bacillota</taxon>
        <taxon>Bacillota incertae sedis</taxon>
        <taxon>Caldicellulosiruptorales</taxon>
        <taxon>Caldicellulosiruptoraceae</taxon>
        <taxon>Caldicellulosiruptor</taxon>
    </lineage>
</organism>
<dbReference type="KEGG" id="ccha:ELD05_08485"/>
<keyword evidence="2" id="KW-1185">Reference proteome</keyword>
<reference evidence="1 2" key="1">
    <citation type="submission" date="2018-12" db="EMBL/GenBank/DDBJ databases">
        <title>Genome sequence from the cellulolytic species, Caldicellulosiruptor changbaiensis.</title>
        <authorList>
            <person name="Blumer-Schuette S.E."/>
            <person name="Mendoza C."/>
        </authorList>
    </citation>
    <scope>NUCLEOTIDE SEQUENCE [LARGE SCALE GENOMIC DNA]</scope>
    <source>
        <strain evidence="1 2">CBS-Z</strain>
    </source>
</reference>
<accession>A0A3T0DA86</accession>
<proteinExistence type="predicted"/>
<evidence type="ECO:0000313" key="1">
    <source>
        <dbReference type="EMBL" id="AZT91662.1"/>
    </source>
</evidence>
<name>A0A3T0DA86_9FIRM</name>
<gene>
    <name evidence="1" type="ORF">ELD05_08485</name>
</gene>